<dbReference type="Proteomes" id="UP000823775">
    <property type="component" value="Unassembled WGS sequence"/>
</dbReference>
<feature type="compositionally biased region" description="Basic residues" evidence="1">
    <location>
        <begin position="37"/>
        <end position="48"/>
    </location>
</feature>
<dbReference type="EMBL" id="JACEIK010001510">
    <property type="protein sequence ID" value="MCD7469958.1"/>
    <property type="molecule type" value="Genomic_DNA"/>
</dbReference>
<sequence length="147" mass="16932">MHTMSLNPPDQTWYMDTRATSHMTFSNARLVGDGKLSRHPMSRAHRAAGGRESGNSGEWPCTRTYTKLGGGSLLHPWFSGYVMEDSCWRMDQEGETSRLSRRGRLASEVRRRMGLRNVLELRPCNKWYQSLVGLFHSVLHSYGGRWW</sequence>
<protein>
    <submittedName>
        <fullName evidence="2">Uncharacterized protein</fullName>
    </submittedName>
</protein>
<comment type="caution">
    <text evidence="2">The sequence shown here is derived from an EMBL/GenBank/DDBJ whole genome shotgun (WGS) entry which is preliminary data.</text>
</comment>
<feature type="region of interest" description="Disordered" evidence="1">
    <location>
        <begin position="34"/>
        <end position="56"/>
    </location>
</feature>
<evidence type="ECO:0000313" key="3">
    <source>
        <dbReference type="Proteomes" id="UP000823775"/>
    </source>
</evidence>
<organism evidence="2 3">
    <name type="scientific">Datura stramonium</name>
    <name type="common">Jimsonweed</name>
    <name type="synonym">Common thornapple</name>
    <dbReference type="NCBI Taxonomy" id="4076"/>
    <lineage>
        <taxon>Eukaryota</taxon>
        <taxon>Viridiplantae</taxon>
        <taxon>Streptophyta</taxon>
        <taxon>Embryophyta</taxon>
        <taxon>Tracheophyta</taxon>
        <taxon>Spermatophyta</taxon>
        <taxon>Magnoliopsida</taxon>
        <taxon>eudicotyledons</taxon>
        <taxon>Gunneridae</taxon>
        <taxon>Pentapetalae</taxon>
        <taxon>asterids</taxon>
        <taxon>lamiids</taxon>
        <taxon>Solanales</taxon>
        <taxon>Solanaceae</taxon>
        <taxon>Solanoideae</taxon>
        <taxon>Datureae</taxon>
        <taxon>Datura</taxon>
    </lineage>
</organism>
<keyword evidence="3" id="KW-1185">Reference proteome</keyword>
<gene>
    <name evidence="2" type="ORF">HAX54_009452</name>
</gene>
<evidence type="ECO:0000256" key="1">
    <source>
        <dbReference type="SAM" id="MobiDB-lite"/>
    </source>
</evidence>
<accession>A0ABS8TFL5</accession>
<proteinExistence type="predicted"/>
<reference evidence="2 3" key="1">
    <citation type="journal article" date="2021" name="BMC Genomics">
        <title>Datura genome reveals duplications of psychoactive alkaloid biosynthetic genes and high mutation rate following tissue culture.</title>
        <authorList>
            <person name="Rajewski A."/>
            <person name="Carter-House D."/>
            <person name="Stajich J."/>
            <person name="Litt A."/>
        </authorList>
    </citation>
    <scope>NUCLEOTIDE SEQUENCE [LARGE SCALE GENOMIC DNA]</scope>
    <source>
        <strain evidence="2">AR-01</strain>
    </source>
</reference>
<name>A0ABS8TFL5_DATST</name>
<evidence type="ECO:0000313" key="2">
    <source>
        <dbReference type="EMBL" id="MCD7469958.1"/>
    </source>
</evidence>